<keyword evidence="2" id="KW-1185">Reference proteome</keyword>
<feature type="non-terminal residue" evidence="1">
    <location>
        <position position="1"/>
    </location>
</feature>
<evidence type="ECO:0000313" key="2">
    <source>
        <dbReference type="Proteomes" id="UP000886998"/>
    </source>
</evidence>
<evidence type="ECO:0000313" key="1">
    <source>
        <dbReference type="EMBL" id="GFY73554.1"/>
    </source>
</evidence>
<proteinExistence type="predicted"/>
<comment type="caution">
    <text evidence="1">The sequence shown here is derived from an EMBL/GenBank/DDBJ whole genome shotgun (WGS) entry which is preliminary data.</text>
</comment>
<gene>
    <name evidence="1" type="ORF">TNIN_240451</name>
</gene>
<accession>A0A8X6YL58</accession>
<sequence>GNRGRFLLHTHSPPSTAVIPQMAIGQCFQNMIKVIRQKMRGGGIDPHGHRPSPKDWVIYLAEEPSKCNLMKTHRVLEGSY</sequence>
<reference evidence="1" key="1">
    <citation type="submission" date="2020-08" db="EMBL/GenBank/DDBJ databases">
        <title>Multicomponent nature underlies the extraordinary mechanical properties of spider dragline silk.</title>
        <authorList>
            <person name="Kono N."/>
            <person name="Nakamura H."/>
            <person name="Mori M."/>
            <person name="Yoshida Y."/>
            <person name="Ohtoshi R."/>
            <person name="Malay A.D."/>
            <person name="Moran D.A.P."/>
            <person name="Tomita M."/>
            <person name="Numata K."/>
            <person name="Arakawa K."/>
        </authorList>
    </citation>
    <scope>NUCLEOTIDE SEQUENCE</scope>
</reference>
<dbReference type="EMBL" id="BMAV01020172">
    <property type="protein sequence ID" value="GFY73554.1"/>
    <property type="molecule type" value="Genomic_DNA"/>
</dbReference>
<name>A0A8X6YL58_9ARAC</name>
<organism evidence="1 2">
    <name type="scientific">Trichonephila inaurata madagascariensis</name>
    <dbReference type="NCBI Taxonomy" id="2747483"/>
    <lineage>
        <taxon>Eukaryota</taxon>
        <taxon>Metazoa</taxon>
        <taxon>Ecdysozoa</taxon>
        <taxon>Arthropoda</taxon>
        <taxon>Chelicerata</taxon>
        <taxon>Arachnida</taxon>
        <taxon>Araneae</taxon>
        <taxon>Araneomorphae</taxon>
        <taxon>Entelegynae</taxon>
        <taxon>Araneoidea</taxon>
        <taxon>Nephilidae</taxon>
        <taxon>Trichonephila</taxon>
        <taxon>Trichonephila inaurata</taxon>
    </lineage>
</organism>
<dbReference type="AlphaFoldDB" id="A0A8X6YL58"/>
<protein>
    <submittedName>
        <fullName evidence="1">Uncharacterized protein</fullName>
    </submittedName>
</protein>
<dbReference type="Proteomes" id="UP000886998">
    <property type="component" value="Unassembled WGS sequence"/>
</dbReference>